<protein>
    <submittedName>
        <fullName evidence="2">Uncharacterized protein YycO</fullName>
    </submittedName>
</protein>
<gene>
    <name evidence="2" type="ORF">J2Z76_003217</name>
</gene>
<evidence type="ECO:0000313" key="2">
    <source>
        <dbReference type="EMBL" id="MBP1927320.1"/>
    </source>
</evidence>
<dbReference type="EMBL" id="JAGGKS010000012">
    <property type="protein sequence ID" value="MBP1927320.1"/>
    <property type="molecule type" value="Genomic_DNA"/>
</dbReference>
<evidence type="ECO:0000256" key="1">
    <source>
        <dbReference type="SAM" id="Phobius"/>
    </source>
</evidence>
<dbReference type="Proteomes" id="UP001519342">
    <property type="component" value="Unassembled WGS sequence"/>
</dbReference>
<dbReference type="InterPro" id="IPR038765">
    <property type="entry name" value="Papain-like_cys_pep_sf"/>
</dbReference>
<keyword evidence="1" id="KW-0472">Membrane</keyword>
<comment type="caution">
    <text evidence="2">The sequence shown here is derived from an EMBL/GenBank/DDBJ whole genome shotgun (WGS) entry which is preliminary data.</text>
</comment>
<dbReference type="RefSeq" id="WP_209513028.1">
    <property type="nucleotide sequence ID" value="NZ_JAGGKS010000012.1"/>
</dbReference>
<keyword evidence="1" id="KW-0812">Transmembrane</keyword>
<feature type="transmembrane region" description="Helical" evidence="1">
    <location>
        <begin position="14"/>
        <end position="36"/>
    </location>
</feature>
<keyword evidence="1" id="KW-1133">Transmembrane helix</keyword>
<proteinExistence type="predicted"/>
<name>A0ABS4GI04_9FIRM</name>
<sequence length="292" mass="33658">MINEKNNWSKKKKLIIYLFLLIITMFTTIYILNIIIEPQGYTQPSYDQIDLNPILSKNLLTESDYKTLFYQTGLGKVAIDELLKNKETGINDIQEFQYNFFTAKNIKCEKIGIITKQESFVDNKGNYKYGFNLAPYKNGYVLITKATHSIGWRHGHAGIITDAEKGETLEAVILGQNSQYQNITKWKMYPSFIMLRLKDTSDEKLNEISNFSTKHMYDIPYGLLIGLTNKKNPDIENIEGTQCSHLVWYPFIQNGYDLDSDGSWLVTPKDIANSDLFEVVQIFGVDPDEIWP</sequence>
<keyword evidence="3" id="KW-1185">Reference proteome</keyword>
<reference evidence="2 3" key="1">
    <citation type="submission" date="2021-03" db="EMBL/GenBank/DDBJ databases">
        <title>Genomic Encyclopedia of Type Strains, Phase IV (KMG-IV): sequencing the most valuable type-strain genomes for metagenomic binning, comparative biology and taxonomic classification.</title>
        <authorList>
            <person name="Goeker M."/>
        </authorList>
    </citation>
    <scope>NUCLEOTIDE SEQUENCE [LARGE SCALE GENOMIC DNA]</scope>
    <source>
        <strain evidence="2 3">DSM 24004</strain>
    </source>
</reference>
<dbReference type="Gene3D" id="3.90.1720.10">
    <property type="entry name" value="endopeptidase domain like (from Nostoc punctiforme)"/>
    <property type="match status" value="1"/>
</dbReference>
<evidence type="ECO:0000313" key="3">
    <source>
        <dbReference type="Proteomes" id="UP001519342"/>
    </source>
</evidence>
<organism evidence="2 3">
    <name type="scientific">Sedimentibacter acidaminivorans</name>
    <dbReference type="NCBI Taxonomy" id="913099"/>
    <lineage>
        <taxon>Bacteria</taxon>
        <taxon>Bacillati</taxon>
        <taxon>Bacillota</taxon>
        <taxon>Tissierellia</taxon>
        <taxon>Sedimentibacter</taxon>
    </lineage>
</organism>
<accession>A0ABS4GI04</accession>
<dbReference type="SUPFAM" id="SSF54001">
    <property type="entry name" value="Cysteine proteinases"/>
    <property type="match status" value="1"/>
</dbReference>